<feature type="domain" description="N-acetyltransferase" evidence="1">
    <location>
        <begin position="207"/>
        <end position="384"/>
    </location>
</feature>
<dbReference type="GO" id="GO:0016747">
    <property type="term" value="F:acyltransferase activity, transferring groups other than amino-acyl groups"/>
    <property type="evidence" value="ECO:0007669"/>
    <property type="project" value="InterPro"/>
</dbReference>
<dbReference type="PANTHER" id="PTHR43792">
    <property type="entry name" value="GNAT FAMILY, PUTATIVE (AFU_ORTHOLOGUE AFUA_3G00765)-RELATED-RELATED"/>
    <property type="match status" value="1"/>
</dbReference>
<name>A0A4V6MED8_PSEST</name>
<keyword evidence="3" id="KW-1185">Reference proteome</keyword>
<dbReference type="InterPro" id="IPR000182">
    <property type="entry name" value="GNAT_dom"/>
</dbReference>
<reference evidence="2 3" key="1">
    <citation type="submission" date="2019-02" db="EMBL/GenBank/DDBJ databases">
        <title>Sequencing the genomes of 1000 actinobacteria strains.</title>
        <authorList>
            <person name="Klenk H.-P."/>
        </authorList>
    </citation>
    <scope>NUCLEOTIDE SEQUENCE [LARGE SCALE GENOMIC DNA]</scope>
    <source>
        <strain evidence="2 3">DSM 45779</strain>
    </source>
</reference>
<sequence>MTDIATPVAVPTPTDGVVTLRPHRASDADDLVAWARDPETIAWTSVPVPYDRGDALSRIRAAEAGRRDGSAVAWVIEAPDDDGVPRFAGQIDLRTGPPPDVGFGLSRWARGRGFMTRALRLAADRAFDDMGLPVLHWSAMAGNRPSWRVAHACGFTFEGTRTMAVPTRDGLADSWHAVLRPDPDRPVSGRTPETTWWPVPVLEGDGIRLRAHTDADLPRIVEACSDPRARHWNATLANPYGLDDARAFVQRIRLQESLGQAVTWAIADPDDDRLLGNVTVFGMDRPYCPGGGEVGYWAHPDARGRGVVTAAVRRVREHAFTPVADGGLGRTRLQLGASWDNTASRHVAERNGFRLVGHFRRDGVAGVDNEIVDDGAWYDLLPDDV</sequence>
<comment type="caution">
    <text evidence="2">The sequence shown here is derived from an EMBL/GenBank/DDBJ whole genome shotgun (WGS) entry which is preliminary data.</text>
</comment>
<dbReference type="Gene3D" id="3.40.630.30">
    <property type="match status" value="2"/>
</dbReference>
<dbReference type="OrthoDB" id="2061990at2"/>
<gene>
    <name evidence="2" type="ORF">EV383_5402</name>
</gene>
<organism evidence="2 3">
    <name type="scientific">Pseudonocardia sediminis</name>
    <dbReference type="NCBI Taxonomy" id="1397368"/>
    <lineage>
        <taxon>Bacteria</taxon>
        <taxon>Bacillati</taxon>
        <taxon>Actinomycetota</taxon>
        <taxon>Actinomycetes</taxon>
        <taxon>Pseudonocardiales</taxon>
        <taxon>Pseudonocardiaceae</taxon>
        <taxon>Pseudonocardia</taxon>
    </lineage>
</organism>
<accession>A0A4V6MED8</accession>
<proteinExistence type="predicted"/>
<dbReference type="EMBL" id="SHKL01000001">
    <property type="protein sequence ID" value="RZT88460.1"/>
    <property type="molecule type" value="Genomic_DNA"/>
</dbReference>
<dbReference type="Pfam" id="PF13302">
    <property type="entry name" value="Acetyltransf_3"/>
    <property type="match status" value="2"/>
</dbReference>
<evidence type="ECO:0000259" key="1">
    <source>
        <dbReference type="PROSITE" id="PS51186"/>
    </source>
</evidence>
<protein>
    <submittedName>
        <fullName evidence="2">RimJ/RimL family protein N-acetyltransferase</fullName>
    </submittedName>
</protein>
<dbReference type="AlphaFoldDB" id="A0A4V6MED8"/>
<dbReference type="PROSITE" id="PS51186">
    <property type="entry name" value="GNAT"/>
    <property type="match status" value="2"/>
</dbReference>
<dbReference type="InterPro" id="IPR051531">
    <property type="entry name" value="N-acetyltransferase"/>
</dbReference>
<dbReference type="RefSeq" id="WP_130292461.1">
    <property type="nucleotide sequence ID" value="NZ_SHKL01000001.1"/>
</dbReference>
<evidence type="ECO:0000313" key="3">
    <source>
        <dbReference type="Proteomes" id="UP000291591"/>
    </source>
</evidence>
<dbReference type="InterPro" id="IPR016181">
    <property type="entry name" value="Acyl_CoA_acyltransferase"/>
</dbReference>
<dbReference type="Proteomes" id="UP000291591">
    <property type="component" value="Unassembled WGS sequence"/>
</dbReference>
<dbReference type="SUPFAM" id="SSF55729">
    <property type="entry name" value="Acyl-CoA N-acyltransferases (Nat)"/>
    <property type="match status" value="2"/>
</dbReference>
<keyword evidence="2" id="KW-0808">Transferase</keyword>
<feature type="domain" description="N-acetyltransferase" evidence="1">
    <location>
        <begin position="18"/>
        <end position="181"/>
    </location>
</feature>
<evidence type="ECO:0000313" key="2">
    <source>
        <dbReference type="EMBL" id="RZT88460.1"/>
    </source>
</evidence>